<reference evidence="1" key="1">
    <citation type="submission" date="2020-10" db="EMBL/GenBank/DDBJ databases">
        <authorList>
            <person name="Gilroy R."/>
        </authorList>
    </citation>
    <scope>NUCLEOTIDE SEQUENCE</scope>
    <source>
        <strain evidence="1">CHK190-19873</strain>
    </source>
</reference>
<gene>
    <name evidence="1" type="ORF">IAB44_06380</name>
</gene>
<evidence type="ECO:0000313" key="2">
    <source>
        <dbReference type="Proteomes" id="UP000823935"/>
    </source>
</evidence>
<sequence length="121" mass="14311">MKKYDSGLLFPKPARKKKRIRHPGSILQQKDGRCFLCMLLDQYSIYWPGIEQHHVFGGPNRTASEEEGLTVYLCPNHHREGKRAVHRDRETDLIVKRYAQAAWERNHTREEFRGKFGKSYL</sequence>
<organism evidence="1 2">
    <name type="scientific">Candidatus Limivivens intestinipullorum</name>
    <dbReference type="NCBI Taxonomy" id="2840858"/>
    <lineage>
        <taxon>Bacteria</taxon>
        <taxon>Bacillati</taxon>
        <taxon>Bacillota</taxon>
        <taxon>Clostridia</taxon>
        <taxon>Lachnospirales</taxon>
        <taxon>Lachnospiraceae</taxon>
        <taxon>Lachnospiraceae incertae sedis</taxon>
        <taxon>Candidatus Limivivens</taxon>
    </lineage>
</organism>
<evidence type="ECO:0000313" key="1">
    <source>
        <dbReference type="EMBL" id="HIS31157.1"/>
    </source>
</evidence>
<proteinExistence type="predicted"/>
<name>A0A9D1JJN3_9FIRM</name>
<reference evidence="1" key="2">
    <citation type="journal article" date="2021" name="PeerJ">
        <title>Extensive microbial diversity within the chicken gut microbiome revealed by metagenomics and culture.</title>
        <authorList>
            <person name="Gilroy R."/>
            <person name="Ravi A."/>
            <person name="Getino M."/>
            <person name="Pursley I."/>
            <person name="Horton D.L."/>
            <person name="Alikhan N.F."/>
            <person name="Baker D."/>
            <person name="Gharbi K."/>
            <person name="Hall N."/>
            <person name="Watson M."/>
            <person name="Adriaenssens E.M."/>
            <person name="Foster-Nyarko E."/>
            <person name="Jarju S."/>
            <person name="Secka A."/>
            <person name="Antonio M."/>
            <person name="Oren A."/>
            <person name="Chaudhuri R.R."/>
            <person name="La Ragione R."/>
            <person name="Hildebrand F."/>
            <person name="Pallen M.J."/>
        </authorList>
    </citation>
    <scope>NUCLEOTIDE SEQUENCE</scope>
    <source>
        <strain evidence="1">CHK190-19873</strain>
    </source>
</reference>
<dbReference type="EMBL" id="DVIQ01000030">
    <property type="protein sequence ID" value="HIS31157.1"/>
    <property type="molecule type" value="Genomic_DNA"/>
</dbReference>
<accession>A0A9D1JJN3</accession>
<comment type="caution">
    <text evidence="1">The sequence shown here is derived from an EMBL/GenBank/DDBJ whole genome shotgun (WGS) entry which is preliminary data.</text>
</comment>
<dbReference type="AlphaFoldDB" id="A0A9D1JJN3"/>
<dbReference type="Proteomes" id="UP000823935">
    <property type="component" value="Unassembled WGS sequence"/>
</dbReference>
<dbReference type="Gene3D" id="3.30.40.190">
    <property type="match status" value="1"/>
</dbReference>
<protein>
    <submittedName>
        <fullName evidence="1">Uncharacterized protein</fullName>
    </submittedName>
</protein>